<dbReference type="SUPFAM" id="SSF52172">
    <property type="entry name" value="CheY-like"/>
    <property type="match status" value="1"/>
</dbReference>
<reference evidence="4" key="1">
    <citation type="submission" date="2020-08" db="EMBL/GenBank/DDBJ databases">
        <title>Genome public.</title>
        <authorList>
            <person name="Liu C."/>
            <person name="Sun Q."/>
        </authorList>
    </citation>
    <scope>NUCLEOTIDE SEQUENCE</scope>
    <source>
        <strain evidence="4">BX21</strain>
    </source>
</reference>
<dbReference type="Gene3D" id="2.40.50.1020">
    <property type="entry name" value="LytTr DNA-binding domain"/>
    <property type="match status" value="1"/>
</dbReference>
<dbReference type="GO" id="GO:0003677">
    <property type="term" value="F:DNA binding"/>
    <property type="evidence" value="ECO:0007669"/>
    <property type="project" value="InterPro"/>
</dbReference>
<dbReference type="Gene3D" id="3.40.50.2300">
    <property type="match status" value="1"/>
</dbReference>
<dbReference type="InterPro" id="IPR007492">
    <property type="entry name" value="LytTR_DNA-bd_dom"/>
</dbReference>
<feature type="domain" description="HTH LytTR-type" evidence="3">
    <location>
        <begin position="134"/>
        <end position="233"/>
    </location>
</feature>
<name>A0A926ET04_9FIRM</name>
<dbReference type="PANTHER" id="PTHR37299">
    <property type="entry name" value="TRANSCRIPTIONAL REGULATOR-RELATED"/>
    <property type="match status" value="1"/>
</dbReference>
<evidence type="ECO:0000259" key="2">
    <source>
        <dbReference type="PROSITE" id="PS50110"/>
    </source>
</evidence>
<protein>
    <submittedName>
        <fullName evidence="4">Response regulator transcription factor</fullName>
    </submittedName>
</protein>
<feature type="domain" description="Response regulatory" evidence="2">
    <location>
        <begin position="3"/>
        <end position="124"/>
    </location>
</feature>
<keyword evidence="1" id="KW-0597">Phosphoprotein</keyword>
<dbReference type="AlphaFoldDB" id="A0A926ET04"/>
<organism evidence="4 5">
    <name type="scientific">Paratissierella segnis</name>
    <dbReference type="NCBI Taxonomy" id="2763679"/>
    <lineage>
        <taxon>Bacteria</taxon>
        <taxon>Bacillati</taxon>
        <taxon>Bacillota</taxon>
        <taxon>Tissierellia</taxon>
        <taxon>Tissierellales</taxon>
        <taxon>Tissierellaceae</taxon>
        <taxon>Paratissierella</taxon>
    </lineage>
</organism>
<dbReference type="EMBL" id="JACRTG010000004">
    <property type="protein sequence ID" value="MBC8586907.1"/>
    <property type="molecule type" value="Genomic_DNA"/>
</dbReference>
<dbReference type="SMART" id="SM00850">
    <property type="entry name" value="LytTR"/>
    <property type="match status" value="1"/>
</dbReference>
<dbReference type="GO" id="GO:0000156">
    <property type="term" value="F:phosphorelay response regulator activity"/>
    <property type="evidence" value="ECO:0007669"/>
    <property type="project" value="InterPro"/>
</dbReference>
<dbReference type="PROSITE" id="PS50110">
    <property type="entry name" value="RESPONSE_REGULATORY"/>
    <property type="match status" value="1"/>
</dbReference>
<dbReference type="RefSeq" id="WP_262428377.1">
    <property type="nucleotide sequence ID" value="NZ_JACRTG010000004.1"/>
</dbReference>
<dbReference type="InterPro" id="IPR011006">
    <property type="entry name" value="CheY-like_superfamily"/>
</dbReference>
<evidence type="ECO:0000259" key="3">
    <source>
        <dbReference type="PROSITE" id="PS50930"/>
    </source>
</evidence>
<proteinExistence type="predicted"/>
<keyword evidence="5" id="KW-1185">Reference proteome</keyword>
<gene>
    <name evidence="4" type="ORF">H8707_01455</name>
</gene>
<dbReference type="Pfam" id="PF04397">
    <property type="entry name" value="LytTR"/>
    <property type="match status" value="1"/>
</dbReference>
<accession>A0A926ET04</accession>
<evidence type="ECO:0000313" key="5">
    <source>
        <dbReference type="Proteomes" id="UP000601171"/>
    </source>
</evidence>
<evidence type="ECO:0000313" key="4">
    <source>
        <dbReference type="EMBL" id="MBC8586907.1"/>
    </source>
</evidence>
<dbReference type="SMART" id="SM00448">
    <property type="entry name" value="REC"/>
    <property type="match status" value="1"/>
</dbReference>
<dbReference type="PANTHER" id="PTHR37299:SF1">
    <property type="entry name" value="STAGE 0 SPORULATION PROTEIN A HOMOLOG"/>
    <property type="match status" value="1"/>
</dbReference>
<dbReference type="PROSITE" id="PS50930">
    <property type="entry name" value="HTH_LYTTR"/>
    <property type="match status" value="1"/>
</dbReference>
<dbReference type="InterPro" id="IPR046947">
    <property type="entry name" value="LytR-like"/>
</dbReference>
<sequence>MLKIAICDDVVEVTSQLDKMLIELGKKHSVLVEIDVFFSGVELLNHIMDENSFDLIFLDIEMEDMDGIQLGLKIRNDMMDDSTQIAYISGKQSYAMDLFQIRPIDFLIKPLHLEHVEELFLTALRIINSKNSYFQYKKGHTYNKIESKDIIYFESDDRKINIITKDSRDSFYGSMDYVYDKVKNLGFLYIHKSYLVNNLYIRSYLYDRVIMSNNIELPISQSRRKSMREKLIRLVGGGE</sequence>
<feature type="modified residue" description="4-aspartylphosphate" evidence="1">
    <location>
        <position position="59"/>
    </location>
</feature>
<comment type="caution">
    <text evidence="4">The sequence shown here is derived from an EMBL/GenBank/DDBJ whole genome shotgun (WGS) entry which is preliminary data.</text>
</comment>
<dbReference type="Pfam" id="PF00072">
    <property type="entry name" value="Response_reg"/>
    <property type="match status" value="1"/>
</dbReference>
<dbReference type="InterPro" id="IPR001789">
    <property type="entry name" value="Sig_transdc_resp-reg_receiver"/>
</dbReference>
<dbReference type="Proteomes" id="UP000601171">
    <property type="component" value="Unassembled WGS sequence"/>
</dbReference>
<evidence type="ECO:0000256" key="1">
    <source>
        <dbReference type="PROSITE-ProRule" id="PRU00169"/>
    </source>
</evidence>